<reference evidence="2" key="1">
    <citation type="submission" date="2021-01" db="EMBL/GenBank/DDBJ databases">
        <authorList>
            <person name="Kaushik A."/>
        </authorList>
    </citation>
    <scope>NUCLEOTIDE SEQUENCE</scope>
    <source>
        <strain evidence="2">AG3-T5</strain>
    </source>
</reference>
<sequence>MRLDYVLTKDFLGRGLQALVFKSGLAKLIHHARVLIRQRHSHIDCALISPYHEGRKEHVRRKHAAAADTDAGGDEEDEE</sequence>
<evidence type="ECO:0000313" key="2">
    <source>
        <dbReference type="EMBL" id="CAE6460820.1"/>
    </source>
</evidence>
<name>A0A8H3BP96_9AGAM</name>
<feature type="region of interest" description="Disordered" evidence="1">
    <location>
        <begin position="59"/>
        <end position="79"/>
    </location>
</feature>
<evidence type="ECO:0000256" key="1">
    <source>
        <dbReference type="SAM" id="MobiDB-lite"/>
    </source>
</evidence>
<accession>A0A8H3BP96</accession>
<gene>
    <name evidence="2" type="ORF">RDB_LOCUS151270</name>
</gene>
<dbReference type="AlphaFoldDB" id="A0A8H3BP96"/>
<organism evidence="2 3">
    <name type="scientific">Rhizoctonia solani</name>
    <dbReference type="NCBI Taxonomy" id="456999"/>
    <lineage>
        <taxon>Eukaryota</taxon>
        <taxon>Fungi</taxon>
        <taxon>Dikarya</taxon>
        <taxon>Basidiomycota</taxon>
        <taxon>Agaricomycotina</taxon>
        <taxon>Agaricomycetes</taxon>
        <taxon>Cantharellales</taxon>
        <taxon>Ceratobasidiaceae</taxon>
        <taxon>Rhizoctonia</taxon>
    </lineage>
</organism>
<dbReference type="Proteomes" id="UP000663841">
    <property type="component" value="Unassembled WGS sequence"/>
</dbReference>
<dbReference type="EMBL" id="CAJMWW010000253">
    <property type="protein sequence ID" value="CAE6460820.1"/>
    <property type="molecule type" value="Genomic_DNA"/>
</dbReference>
<evidence type="ECO:0000313" key="3">
    <source>
        <dbReference type="Proteomes" id="UP000663841"/>
    </source>
</evidence>
<protein>
    <submittedName>
        <fullName evidence="2">Uncharacterized protein</fullName>
    </submittedName>
</protein>
<proteinExistence type="predicted"/>
<comment type="caution">
    <text evidence="2">The sequence shown here is derived from an EMBL/GenBank/DDBJ whole genome shotgun (WGS) entry which is preliminary data.</text>
</comment>